<keyword evidence="10" id="KW-0539">Nucleus</keyword>
<reference evidence="13" key="1">
    <citation type="submission" date="2023-07" db="EMBL/GenBank/DDBJ databases">
        <authorList>
            <consortium name="CYATHOMIX"/>
        </authorList>
    </citation>
    <scope>NUCLEOTIDE SEQUENCE</scope>
    <source>
        <strain evidence="13">N/A</strain>
    </source>
</reference>
<dbReference type="GO" id="GO:0005634">
    <property type="term" value="C:nucleus"/>
    <property type="evidence" value="ECO:0007669"/>
    <property type="project" value="UniProtKB-SubCell"/>
</dbReference>
<dbReference type="InterPro" id="IPR013083">
    <property type="entry name" value="Znf_RING/FYVE/PHD"/>
</dbReference>
<comment type="catalytic activity">
    <reaction evidence="1">
        <text>S-ubiquitinyl-[E2 ubiquitin-conjugating enzyme]-L-cysteine + [acceptor protein]-L-lysine = [E2 ubiquitin-conjugating enzyme]-L-cysteine + N(6)-ubiquitinyl-[acceptor protein]-L-lysine.</text>
        <dbReference type="EC" id="2.3.2.27"/>
    </reaction>
</comment>
<keyword evidence="14" id="KW-1185">Reference proteome</keyword>
<evidence type="ECO:0000256" key="8">
    <source>
        <dbReference type="ARBA" id="ARBA00022786"/>
    </source>
</evidence>
<keyword evidence="7 11" id="KW-0863">Zinc-finger</keyword>
<dbReference type="PROSITE" id="PS50089">
    <property type="entry name" value="ZF_RING_2"/>
    <property type="match status" value="1"/>
</dbReference>
<dbReference type="GO" id="GO:0006302">
    <property type="term" value="P:double-strand break repair"/>
    <property type="evidence" value="ECO:0007669"/>
    <property type="project" value="TreeGrafter"/>
</dbReference>
<accession>A0AA36GVC1</accession>
<keyword evidence="6" id="KW-0227">DNA damage</keyword>
<evidence type="ECO:0000313" key="13">
    <source>
        <dbReference type="EMBL" id="CAJ0598978.1"/>
    </source>
</evidence>
<evidence type="ECO:0000256" key="5">
    <source>
        <dbReference type="ARBA" id="ARBA00022723"/>
    </source>
</evidence>
<evidence type="ECO:0000256" key="9">
    <source>
        <dbReference type="ARBA" id="ARBA00022833"/>
    </source>
</evidence>
<evidence type="ECO:0000256" key="7">
    <source>
        <dbReference type="ARBA" id="ARBA00022771"/>
    </source>
</evidence>
<keyword evidence="8" id="KW-0833">Ubl conjugation pathway</keyword>
<dbReference type="SUPFAM" id="SSF57850">
    <property type="entry name" value="RING/U-box"/>
    <property type="match status" value="1"/>
</dbReference>
<sequence>MVNSLSVLSAVLSQPLHSPSMDTCPVKCSICLDIMIQACTLQCGHSFCELCIDNAINRDVRCPRCRQNTNGFGTRNMRLDNLAYSFASQSRLLLESYIKRKRQNKDAMAVRNRARAILCFVLNCEEKALTIGEIEDEWKQLRPDDRSFDNKLIKEMLHTVRTNRAHFNIMDCGEGVRVSMKSMPNRREVP</sequence>
<proteinExistence type="predicted"/>
<evidence type="ECO:0000256" key="3">
    <source>
        <dbReference type="ARBA" id="ARBA00012483"/>
    </source>
</evidence>
<dbReference type="EC" id="2.3.2.27" evidence="3"/>
<keyword evidence="5" id="KW-0479">Metal-binding</keyword>
<evidence type="ECO:0000256" key="10">
    <source>
        <dbReference type="ARBA" id="ARBA00023242"/>
    </source>
</evidence>
<dbReference type="GO" id="GO:0061630">
    <property type="term" value="F:ubiquitin protein ligase activity"/>
    <property type="evidence" value="ECO:0007669"/>
    <property type="project" value="UniProtKB-EC"/>
</dbReference>
<dbReference type="AlphaFoldDB" id="A0AA36GVC1"/>
<dbReference type="InterPro" id="IPR001841">
    <property type="entry name" value="Znf_RING"/>
</dbReference>
<dbReference type="EMBL" id="CATQJL010000223">
    <property type="protein sequence ID" value="CAJ0598978.1"/>
    <property type="molecule type" value="Genomic_DNA"/>
</dbReference>
<dbReference type="Pfam" id="PF00097">
    <property type="entry name" value="zf-C3HC4"/>
    <property type="match status" value="1"/>
</dbReference>
<name>A0AA36GVC1_CYLNA</name>
<dbReference type="InterPro" id="IPR018957">
    <property type="entry name" value="Znf_C3HC4_RING-type"/>
</dbReference>
<protein>
    <recommendedName>
        <fullName evidence="3">RING-type E3 ubiquitin transferase</fullName>
        <ecNumber evidence="3">2.3.2.27</ecNumber>
    </recommendedName>
</protein>
<keyword evidence="9" id="KW-0862">Zinc</keyword>
<dbReference type="GO" id="GO:0031491">
    <property type="term" value="F:nucleosome binding"/>
    <property type="evidence" value="ECO:0007669"/>
    <property type="project" value="TreeGrafter"/>
</dbReference>
<dbReference type="InterPro" id="IPR051657">
    <property type="entry name" value="RNF168/RNF169_E3_ubiq-ligase"/>
</dbReference>
<keyword evidence="4" id="KW-0808">Transferase</keyword>
<dbReference type="Gene3D" id="3.30.40.10">
    <property type="entry name" value="Zinc/RING finger domain, C3HC4 (zinc finger)"/>
    <property type="match status" value="1"/>
</dbReference>
<dbReference type="SMART" id="SM00184">
    <property type="entry name" value="RING"/>
    <property type="match status" value="1"/>
</dbReference>
<organism evidence="13 14">
    <name type="scientific">Cylicocyclus nassatus</name>
    <name type="common">Nematode worm</name>
    <dbReference type="NCBI Taxonomy" id="53992"/>
    <lineage>
        <taxon>Eukaryota</taxon>
        <taxon>Metazoa</taxon>
        <taxon>Ecdysozoa</taxon>
        <taxon>Nematoda</taxon>
        <taxon>Chromadorea</taxon>
        <taxon>Rhabditida</taxon>
        <taxon>Rhabditina</taxon>
        <taxon>Rhabditomorpha</taxon>
        <taxon>Strongyloidea</taxon>
        <taxon>Strongylidae</taxon>
        <taxon>Cylicocyclus</taxon>
    </lineage>
</organism>
<evidence type="ECO:0000256" key="4">
    <source>
        <dbReference type="ARBA" id="ARBA00022679"/>
    </source>
</evidence>
<comment type="caution">
    <text evidence="13">The sequence shown here is derived from an EMBL/GenBank/DDBJ whole genome shotgun (WGS) entry which is preliminary data.</text>
</comment>
<evidence type="ECO:0000259" key="12">
    <source>
        <dbReference type="PROSITE" id="PS50089"/>
    </source>
</evidence>
<evidence type="ECO:0000313" key="14">
    <source>
        <dbReference type="Proteomes" id="UP001176961"/>
    </source>
</evidence>
<evidence type="ECO:0000256" key="1">
    <source>
        <dbReference type="ARBA" id="ARBA00000900"/>
    </source>
</evidence>
<dbReference type="PANTHER" id="PTHR23328:SF0">
    <property type="entry name" value="RING-TYPE DOMAIN-CONTAINING PROTEIN"/>
    <property type="match status" value="1"/>
</dbReference>
<feature type="domain" description="RING-type" evidence="12">
    <location>
        <begin position="28"/>
        <end position="66"/>
    </location>
</feature>
<comment type="subcellular location">
    <subcellularLocation>
        <location evidence="2">Nucleus</location>
    </subcellularLocation>
</comment>
<dbReference type="Proteomes" id="UP001176961">
    <property type="component" value="Unassembled WGS sequence"/>
</dbReference>
<dbReference type="GO" id="GO:0035861">
    <property type="term" value="C:site of double-strand break"/>
    <property type="evidence" value="ECO:0007669"/>
    <property type="project" value="TreeGrafter"/>
</dbReference>
<dbReference type="GO" id="GO:0008270">
    <property type="term" value="F:zinc ion binding"/>
    <property type="evidence" value="ECO:0007669"/>
    <property type="project" value="UniProtKB-KW"/>
</dbReference>
<evidence type="ECO:0000256" key="6">
    <source>
        <dbReference type="ARBA" id="ARBA00022763"/>
    </source>
</evidence>
<dbReference type="InterPro" id="IPR017907">
    <property type="entry name" value="Znf_RING_CS"/>
</dbReference>
<dbReference type="PANTHER" id="PTHR23328">
    <property type="entry name" value="RING-TYPE DOMAIN-CONTAINING PROTEIN"/>
    <property type="match status" value="1"/>
</dbReference>
<gene>
    <name evidence="13" type="ORF">CYNAS_LOCUS10961</name>
</gene>
<dbReference type="PROSITE" id="PS00518">
    <property type="entry name" value="ZF_RING_1"/>
    <property type="match status" value="1"/>
</dbReference>
<evidence type="ECO:0000256" key="2">
    <source>
        <dbReference type="ARBA" id="ARBA00004123"/>
    </source>
</evidence>
<evidence type="ECO:0000256" key="11">
    <source>
        <dbReference type="PROSITE-ProRule" id="PRU00175"/>
    </source>
</evidence>